<dbReference type="Proteomes" id="UP000287033">
    <property type="component" value="Unassembled WGS sequence"/>
</dbReference>
<sequence length="59" mass="6655">PQLVAVSESPVQHLNSVAEAVQHPPSQFPRGQQRFVTLAQHIDEVITQDYTRNHPQQLS</sequence>
<gene>
    <name evidence="1" type="ORF">chiPu_0029083</name>
</gene>
<name>A0A401TQ34_CHIPU</name>
<dbReference type="AlphaFoldDB" id="A0A401TQ34"/>
<keyword evidence="2" id="KW-1185">Reference proteome</keyword>
<evidence type="ECO:0000313" key="2">
    <source>
        <dbReference type="Proteomes" id="UP000287033"/>
    </source>
</evidence>
<comment type="caution">
    <text evidence="1">The sequence shown here is derived from an EMBL/GenBank/DDBJ whole genome shotgun (WGS) entry which is preliminary data.</text>
</comment>
<proteinExistence type="predicted"/>
<dbReference type="STRING" id="137246.A0A401TQ34"/>
<feature type="non-terminal residue" evidence="1">
    <location>
        <position position="59"/>
    </location>
</feature>
<accession>A0A401TQ34</accession>
<dbReference type="OrthoDB" id="10258692at2759"/>
<reference evidence="1 2" key="1">
    <citation type="journal article" date="2018" name="Nat. Ecol. Evol.">
        <title>Shark genomes provide insights into elasmobranch evolution and the origin of vertebrates.</title>
        <authorList>
            <person name="Hara Y"/>
            <person name="Yamaguchi K"/>
            <person name="Onimaru K"/>
            <person name="Kadota M"/>
            <person name="Koyanagi M"/>
            <person name="Keeley SD"/>
            <person name="Tatsumi K"/>
            <person name="Tanaka K"/>
            <person name="Motone F"/>
            <person name="Kageyama Y"/>
            <person name="Nozu R"/>
            <person name="Adachi N"/>
            <person name="Nishimura O"/>
            <person name="Nakagawa R"/>
            <person name="Tanegashima C"/>
            <person name="Kiyatake I"/>
            <person name="Matsumoto R"/>
            <person name="Murakumo K"/>
            <person name="Nishida K"/>
            <person name="Terakita A"/>
            <person name="Kuratani S"/>
            <person name="Sato K"/>
            <person name="Hyodo S Kuraku.S."/>
        </authorList>
    </citation>
    <scope>NUCLEOTIDE SEQUENCE [LARGE SCALE GENOMIC DNA]</scope>
</reference>
<dbReference type="EMBL" id="BEZZ01147789">
    <property type="protein sequence ID" value="GCC44745.1"/>
    <property type="molecule type" value="Genomic_DNA"/>
</dbReference>
<evidence type="ECO:0000313" key="1">
    <source>
        <dbReference type="EMBL" id="GCC44745.1"/>
    </source>
</evidence>
<organism evidence="1 2">
    <name type="scientific">Chiloscyllium punctatum</name>
    <name type="common">Brownbanded bambooshark</name>
    <name type="synonym">Hemiscyllium punctatum</name>
    <dbReference type="NCBI Taxonomy" id="137246"/>
    <lineage>
        <taxon>Eukaryota</taxon>
        <taxon>Metazoa</taxon>
        <taxon>Chordata</taxon>
        <taxon>Craniata</taxon>
        <taxon>Vertebrata</taxon>
        <taxon>Chondrichthyes</taxon>
        <taxon>Elasmobranchii</taxon>
        <taxon>Galeomorphii</taxon>
        <taxon>Galeoidea</taxon>
        <taxon>Orectolobiformes</taxon>
        <taxon>Hemiscylliidae</taxon>
        <taxon>Chiloscyllium</taxon>
    </lineage>
</organism>
<feature type="non-terminal residue" evidence="1">
    <location>
        <position position="1"/>
    </location>
</feature>
<protein>
    <submittedName>
        <fullName evidence="1">Uncharacterized protein</fullName>
    </submittedName>
</protein>